<evidence type="ECO:0008006" key="4">
    <source>
        <dbReference type="Google" id="ProtNLM"/>
    </source>
</evidence>
<name>A0P4Q9_9PROT</name>
<accession>A0P4Q9</accession>
<dbReference type="Proteomes" id="UP000054262">
    <property type="component" value="Unassembled WGS sequence"/>
</dbReference>
<keyword evidence="1" id="KW-1133">Transmembrane helix</keyword>
<keyword evidence="1" id="KW-0472">Membrane</keyword>
<proteinExistence type="predicted"/>
<sequence length="192" mass="21562">MYIKKTSLTPHVKQLTIFLFLLIVMIATRGTHLLTSIALPDASFIVMLALGFLLNNIRWFIFALLLSVGIDLYMIPTTINEPYNLNLGYIGLTLAYAIAWFIGKYFANTPISNSSVIKYSALYLSATYLISTLSFYYFSGWSVSSQSVLSFLGSHINDFMISNISYLIIFIIGIKVYRSMTRNSAALTIKSI</sequence>
<feature type="transmembrane region" description="Helical" evidence="1">
    <location>
        <begin position="12"/>
        <end position="31"/>
    </location>
</feature>
<evidence type="ECO:0000256" key="1">
    <source>
        <dbReference type="SAM" id="Phobius"/>
    </source>
</evidence>
<keyword evidence="1" id="KW-0812">Transmembrane</keyword>
<reference evidence="2 3" key="1">
    <citation type="submission" date="2006-11" db="EMBL/GenBank/DDBJ databases">
        <authorList>
            <person name="Giovannoni S."/>
            <person name="Vergin K."/>
            <person name="Ferriera S."/>
            <person name="Johnson J."/>
            <person name="Kravitz S."/>
            <person name="Beeson K."/>
            <person name="Sutton G."/>
            <person name="Rogers Y.-H."/>
            <person name="Friedman R."/>
            <person name="Frazier M."/>
            <person name="Venter J.C."/>
        </authorList>
    </citation>
    <scope>NUCLEOTIDE SEQUENCE [LARGE SCALE GENOMIC DNA]</scope>
    <source>
        <strain evidence="2 3">HTCC2181</strain>
    </source>
</reference>
<dbReference type="AlphaFoldDB" id="A0P4Q9"/>
<feature type="transmembrane region" description="Helical" evidence="1">
    <location>
        <begin position="119"/>
        <end position="139"/>
    </location>
</feature>
<keyword evidence="3" id="KW-1185">Reference proteome</keyword>
<feature type="transmembrane region" description="Helical" evidence="1">
    <location>
        <begin position="87"/>
        <end position="107"/>
    </location>
</feature>
<evidence type="ECO:0000313" key="2">
    <source>
        <dbReference type="EMBL" id="EAV46519.1"/>
    </source>
</evidence>
<evidence type="ECO:0000313" key="3">
    <source>
        <dbReference type="Proteomes" id="UP000054262"/>
    </source>
</evidence>
<comment type="caution">
    <text evidence="2">The sequence shown here is derived from an EMBL/GenBank/DDBJ whole genome shotgun (WGS) entry which is preliminary data.</text>
</comment>
<protein>
    <recommendedName>
        <fullName evidence="4">Rod shape-determining protein MreD</fullName>
    </recommendedName>
</protein>
<gene>
    <name evidence="2" type="ORF">MB2181_00560</name>
</gene>
<organism evidence="2 3">
    <name type="scientific">Methylophilales bacterium HTCC2181</name>
    <dbReference type="NCBI Taxonomy" id="383631"/>
    <lineage>
        <taxon>Bacteria</taxon>
        <taxon>Pseudomonadati</taxon>
        <taxon>Pseudomonadota</taxon>
        <taxon>Betaproteobacteria</taxon>
        <taxon>Nitrosomonadales</taxon>
        <taxon>OM43 clade</taxon>
    </lineage>
</organism>
<dbReference type="OrthoDB" id="9787530at2"/>
<feature type="transmembrane region" description="Helical" evidence="1">
    <location>
        <begin position="159"/>
        <end position="177"/>
    </location>
</feature>
<dbReference type="EMBL" id="AAUX01000001">
    <property type="protein sequence ID" value="EAV46519.1"/>
    <property type="molecule type" value="Genomic_DNA"/>
</dbReference>